<keyword evidence="2 7" id="KW-0134">Cell wall</keyword>
<dbReference type="InterPro" id="IPR007117">
    <property type="entry name" value="Expansin_CBD"/>
</dbReference>
<comment type="similarity">
    <text evidence="1 7">Belongs to the expansin family. Expansin A subfamily.</text>
</comment>
<gene>
    <name evidence="9" type="ORF">OLC1_LOCUS1174</name>
</gene>
<dbReference type="AlphaFoldDB" id="A0AAV1C211"/>
<dbReference type="SUPFAM" id="SSF50685">
    <property type="entry name" value="Barwin-like endoglucanases"/>
    <property type="match status" value="1"/>
</dbReference>
<dbReference type="GO" id="GO:0009664">
    <property type="term" value="P:plant-type cell wall organization"/>
    <property type="evidence" value="ECO:0007669"/>
    <property type="project" value="InterPro"/>
</dbReference>
<sequence length="260" mass="29067">MELARNFLLVWQFALLLFNIGVLFLGINEVEAAGGWLNAHATFYGTNQDPSTLGGACGYANTYQAGFGVYTTALSGPLFRNGDSCGACYQLRCDSGRDRKWCLPHASVTVTVTNFCPPNHHGGWCDAPRHHFDMSMPAFLRIARQGNEGIVPILYRRVACRRRGGVRFTLMGQSNFNMVRITNVGGSGEVNNVWIRGSRTRTWVPMHRNWGANWQSSMDVRGQMLSFRLRLGDGKMLDFPNVVPSSWQFGQTFAARNQFT</sequence>
<dbReference type="SMART" id="SM00837">
    <property type="entry name" value="DPBB_1"/>
    <property type="match status" value="1"/>
</dbReference>
<dbReference type="InterPro" id="IPR009009">
    <property type="entry name" value="RlpA-like_DPBB"/>
</dbReference>
<keyword evidence="4 7" id="KW-0732">Signal</keyword>
<keyword evidence="10" id="KW-1185">Reference proteome</keyword>
<keyword evidence="5" id="KW-0472">Membrane</keyword>
<accession>A0AAV1C211</accession>
<dbReference type="InterPro" id="IPR036749">
    <property type="entry name" value="Expansin_CBD_sf"/>
</dbReference>
<dbReference type="GO" id="GO:0005576">
    <property type="term" value="C:extracellular region"/>
    <property type="evidence" value="ECO:0007669"/>
    <property type="project" value="InterPro"/>
</dbReference>
<comment type="function">
    <text evidence="7">Causes loosening and extension of plant cell walls by disrupting non-covalent bonding between cellulose microfibrils and matrix glucans. No enzymatic activity has been found.</text>
</comment>
<dbReference type="CDD" id="cd22274">
    <property type="entry name" value="DPBB_EXPA_N"/>
    <property type="match status" value="1"/>
</dbReference>
<evidence type="ECO:0000256" key="2">
    <source>
        <dbReference type="ARBA" id="ARBA00022512"/>
    </source>
</evidence>
<evidence type="ECO:0000256" key="3">
    <source>
        <dbReference type="ARBA" id="ARBA00022525"/>
    </source>
</evidence>
<evidence type="ECO:0000256" key="5">
    <source>
        <dbReference type="ARBA" id="ARBA00023136"/>
    </source>
</evidence>
<dbReference type="Gene3D" id="2.60.40.760">
    <property type="entry name" value="Expansin, cellulose-binding-like domain"/>
    <property type="match status" value="1"/>
</dbReference>
<dbReference type="Pfam" id="PF01357">
    <property type="entry name" value="Expansin_C"/>
    <property type="match status" value="1"/>
</dbReference>
<evidence type="ECO:0000256" key="7">
    <source>
        <dbReference type="RuleBase" id="RU365023"/>
    </source>
</evidence>
<dbReference type="EMBL" id="OX459118">
    <property type="protein sequence ID" value="CAI9088648.1"/>
    <property type="molecule type" value="Genomic_DNA"/>
</dbReference>
<name>A0AAV1C211_OLDCO</name>
<reference evidence="9" key="1">
    <citation type="submission" date="2023-03" db="EMBL/GenBank/DDBJ databases">
        <authorList>
            <person name="Julca I."/>
        </authorList>
    </citation>
    <scope>NUCLEOTIDE SEQUENCE</scope>
</reference>
<organism evidence="9 10">
    <name type="scientific">Oldenlandia corymbosa var. corymbosa</name>
    <dbReference type="NCBI Taxonomy" id="529605"/>
    <lineage>
        <taxon>Eukaryota</taxon>
        <taxon>Viridiplantae</taxon>
        <taxon>Streptophyta</taxon>
        <taxon>Embryophyta</taxon>
        <taxon>Tracheophyta</taxon>
        <taxon>Spermatophyta</taxon>
        <taxon>Magnoliopsida</taxon>
        <taxon>eudicotyledons</taxon>
        <taxon>Gunneridae</taxon>
        <taxon>Pentapetalae</taxon>
        <taxon>asterids</taxon>
        <taxon>lamiids</taxon>
        <taxon>Gentianales</taxon>
        <taxon>Rubiaceae</taxon>
        <taxon>Rubioideae</taxon>
        <taxon>Spermacoceae</taxon>
        <taxon>Hedyotis-Oldenlandia complex</taxon>
        <taxon>Oldenlandia</taxon>
    </lineage>
</organism>
<comment type="subcellular location">
    <subcellularLocation>
        <location evidence="7">Secreted</location>
        <location evidence="7">Cell wall</location>
    </subcellularLocation>
    <subcellularLocation>
        <location evidence="7">Membrane</location>
        <topology evidence="7">Peripheral membrane protein</topology>
    </subcellularLocation>
</comment>
<keyword evidence="6 7" id="KW-0961">Cell wall biogenesis/degradation</keyword>
<evidence type="ECO:0000256" key="1">
    <source>
        <dbReference type="ARBA" id="ARBA00005392"/>
    </source>
</evidence>
<dbReference type="GO" id="GO:0009653">
    <property type="term" value="P:anatomical structure morphogenesis"/>
    <property type="evidence" value="ECO:0007669"/>
    <property type="project" value="UniProtKB-ARBA"/>
</dbReference>
<dbReference type="PRINTS" id="PR01225">
    <property type="entry name" value="EXPANSNFAMLY"/>
</dbReference>
<feature type="chain" id="PRO_5043095280" description="Expansin" evidence="7">
    <location>
        <begin position="33"/>
        <end position="260"/>
    </location>
</feature>
<dbReference type="PRINTS" id="PR01226">
    <property type="entry name" value="EXPANSIN"/>
</dbReference>
<dbReference type="Pfam" id="PF03330">
    <property type="entry name" value="DPBB_1"/>
    <property type="match status" value="1"/>
</dbReference>
<evidence type="ECO:0000259" key="8">
    <source>
        <dbReference type="SMART" id="SM00837"/>
    </source>
</evidence>
<dbReference type="InterPro" id="IPR036908">
    <property type="entry name" value="RlpA-like_sf"/>
</dbReference>
<protein>
    <recommendedName>
        <fullName evidence="7">Expansin</fullName>
    </recommendedName>
</protein>
<dbReference type="InterPro" id="IPR007118">
    <property type="entry name" value="Expan_Lol_pI"/>
</dbReference>
<evidence type="ECO:0000256" key="4">
    <source>
        <dbReference type="ARBA" id="ARBA00022729"/>
    </source>
</evidence>
<dbReference type="Proteomes" id="UP001161247">
    <property type="component" value="Chromosome 1"/>
</dbReference>
<feature type="signal peptide" evidence="7">
    <location>
        <begin position="1"/>
        <end position="32"/>
    </location>
</feature>
<dbReference type="SUPFAM" id="SSF49590">
    <property type="entry name" value="PHL pollen allergen"/>
    <property type="match status" value="1"/>
</dbReference>
<evidence type="ECO:0000313" key="10">
    <source>
        <dbReference type="Proteomes" id="UP001161247"/>
    </source>
</evidence>
<dbReference type="InterPro" id="IPR002963">
    <property type="entry name" value="Expansin"/>
</dbReference>
<proteinExistence type="inferred from homology"/>
<evidence type="ECO:0000313" key="9">
    <source>
        <dbReference type="EMBL" id="CAI9088648.1"/>
    </source>
</evidence>
<dbReference type="Gene3D" id="2.40.40.10">
    <property type="entry name" value="RlpA-like domain"/>
    <property type="match status" value="1"/>
</dbReference>
<dbReference type="InterPro" id="IPR007112">
    <property type="entry name" value="Expansin/allergen_DPBB_dom"/>
</dbReference>
<evidence type="ECO:0000256" key="6">
    <source>
        <dbReference type="ARBA" id="ARBA00023316"/>
    </source>
</evidence>
<feature type="domain" description="Expansin-like EG45" evidence="8">
    <location>
        <begin position="71"/>
        <end position="155"/>
    </location>
</feature>
<keyword evidence="3 7" id="KW-0964">Secreted</keyword>
<dbReference type="PANTHER" id="PTHR31867">
    <property type="entry name" value="EXPANSIN-A15"/>
    <property type="match status" value="1"/>
</dbReference>
<dbReference type="GO" id="GO:0016020">
    <property type="term" value="C:membrane"/>
    <property type="evidence" value="ECO:0007669"/>
    <property type="project" value="UniProtKB-SubCell"/>
</dbReference>